<evidence type="ECO:0000256" key="5">
    <source>
        <dbReference type="ARBA" id="ARBA00022989"/>
    </source>
</evidence>
<dbReference type="Pfam" id="PF00287">
    <property type="entry name" value="Na_K-ATPase"/>
    <property type="match status" value="1"/>
</dbReference>
<organism evidence="8 9">
    <name type="scientific">Oedothorax gibbosus</name>
    <dbReference type="NCBI Taxonomy" id="931172"/>
    <lineage>
        <taxon>Eukaryota</taxon>
        <taxon>Metazoa</taxon>
        <taxon>Ecdysozoa</taxon>
        <taxon>Arthropoda</taxon>
        <taxon>Chelicerata</taxon>
        <taxon>Arachnida</taxon>
        <taxon>Araneae</taxon>
        <taxon>Araneomorphae</taxon>
        <taxon>Entelegynae</taxon>
        <taxon>Araneoidea</taxon>
        <taxon>Linyphiidae</taxon>
        <taxon>Erigoninae</taxon>
        <taxon>Oedothorax</taxon>
    </lineage>
</organism>
<dbReference type="GO" id="GO:0005890">
    <property type="term" value="C:sodium:potassium-exchanging ATPase complex"/>
    <property type="evidence" value="ECO:0007669"/>
    <property type="project" value="InterPro"/>
</dbReference>
<dbReference type="Gene3D" id="2.60.40.1660">
    <property type="entry name" value="Na, k-atpase alpha subunit"/>
    <property type="match status" value="1"/>
</dbReference>
<comment type="similarity">
    <text evidence="2">Belongs to the X(+)/potassium ATPases subunit beta family.</text>
</comment>
<sequence>MADDKEETTDQVIIDKAKTKWGKFKQFIWNSEKKEFMGRTALSWAKILVFYFVFFYPLLLAFWYSCMLVLMQTINDLKPKYMLDKSLIGTVPGLSYRPLPIILPNSMKSEVIWLHTNRSETTKHWVSSLNTFLEPYFKQDGAVNCSSDQPTGRNRVCLVPVKGTCDQKNNYGYDNGKPCFLLKLNKIYGWYPKTFNDFPKDLKDNLQDPFEKDLVYVTCVGDTEEDKNNTGNVHYYPKQGIPSYYYPFTNQKGYLSPLVFVQFGNLKRGLVVLIRCRAHFQDINSKDSEHKTRVLIKLRID</sequence>
<dbReference type="GO" id="GO:0036376">
    <property type="term" value="P:sodium ion export across plasma membrane"/>
    <property type="evidence" value="ECO:0007669"/>
    <property type="project" value="TreeGrafter"/>
</dbReference>
<comment type="subcellular location">
    <subcellularLocation>
        <location evidence="1">Membrane</location>
        <topology evidence="1">Single-pass type II membrane protein</topology>
    </subcellularLocation>
</comment>
<dbReference type="GO" id="GO:0006883">
    <property type="term" value="P:intracellular sodium ion homeostasis"/>
    <property type="evidence" value="ECO:0007669"/>
    <property type="project" value="TreeGrafter"/>
</dbReference>
<evidence type="ECO:0000256" key="6">
    <source>
        <dbReference type="ARBA" id="ARBA00023136"/>
    </source>
</evidence>
<evidence type="ECO:0000256" key="7">
    <source>
        <dbReference type="SAM" id="Phobius"/>
    </source>
</evidence>
<dbReference type="InterPro" id="IPR000402">
    <property type="entry name" value="Na/K_ATPase_sub_beta"/>
</dbReference>
<keyword evidence="3 7" id="KW-0812">Transmembrane</keyword>
<evidence type="ECO:0000313" key="8">
    <source>
        <dbReference type="EMBL" id="KAG8194222.1"/>
    </source>
</evidence>
<dbReference type="PANTHER" id="PTHR11523">
    <property type="entry name" value="SODIUM/POTASSIUM-DEPENDENT ATPASE BETA SUBUNIT"/>
    <property type="match status" value="1"/>
</dbReference>
<evidence type="ECO:0008006" key="10">
    <source>
        <dbReference type="Google" id="ProtNLM"/>
    </source>
</evidence>
<protein>
    <recommendedName>
        <fullName evidence="10">Sodium/potassium-transporting ATPase subunit beta</fullName>
    </recommendedName>
</protein>
<dbReference type="AlphaFoldDB" id="A0AAV6VDY3"/>
<proteinExistence type="inferred from homology"/>
<reference evidence="8 9" key="1">
    <citation type="journal article" date="2022" name="Nat. Ecol. Evol.">
        <title>A masculinizing supergene underlies an exaggerated male reproductive morph in a spider.</title>
        <authorList>
            <person name="Hendrickx F."/>
            <person name="De Corte Z."/>
            <person name="Sonet G."/>
            <person name="Van Belleghem S.M."/>
            <person name="Kostlbacher S."/>
            <person name="Vangestel C."/>
        </authorList>
    </citation>
    <scope>NUCLEOTIDE SEQUENCE [LARGE SCALE GENOMIC DNA]</scope>
    <source>
        <strain evidence="8">W744_W776</strain>
    </source>
</reference>
<accession>A0AAV6VDY3</accession>
<dbReference type="GO" id="GO:0001671">
    <property type="term" value="F:ATPase activator activity"/>
    <property type="evidence" value="ECO:0007669"/>
    <property type="project" value="TreeGrafter"/>
</dbReference>
<keyword evidence="5 7" id="KW-1133">Transmembrane helix</keyword>
<evidence type="ECO:0000313" key="9">
    <source>
        <dbReference type="Proteomes" id="UP000827092"/>
    </source>
</evidence>
<evidence type="ECO:0000256" key="2">
    <source>
        <dbReference type="ARBA" id="ARBA00005876"/>
    </source>
</evidence>
<gene>
    <name evidence="8" type="ORF">JTE90_024554</name>
</gene>
<keyword evidence="4" id="KW-0735">Signal-anchor</keyword>
<dbReference type="PROSITE" id="PS00390">
    <property type="entry name" value="ATPASE_NA_K_BETA_1"/>
    <property type="match status" value="1"/>
</dbReference>
<keyword evidence="9" id="KW-1185">Reference proteome</keyword>
<dbReference type="EMBL" id="JAFNEN010000106">
    <property type="protein sequence ID" value="KAG8194222.1"/>
    <property type="molecule type" value="Genomic_DNA"/>
</dbReference>
<evidence type="ECO:0000256" key="1">
    <source>
        <dbReference type="ARBA" id="ARBA00004606"/>
    </source>
</evidence>
<comment type="caution">
    <text evidence="8">The sequence shown here is derived from an EMBL/GenBank/DDBJ whole genome shotgun (WGS) entry which is preliminary data.</text>
</comment>
<dbReference type="GO" id="GO:1990573">
    <property type="term" value="P:potassium ion import across plasma membrane"/>
    <property type="evidence" value="ECO:0007669"/>
    <property type="project" value="TreeGrafter"/>
</dbReference>
<name>A0AAV6VDY3_9ARAC</name>
<dbReference type="InterPro" id="IPR038702">
    <property type="entry name" value="Na/K_ATPase_sub_beta_sf"/>
</dbReference>
<evidence type="ECO:0000256" key="4">
    <source>
        <dbReference type="ARBA" id="ARBA00022968"/>
    </source>
</evidence>
<keyword evidence="6 7" id="KW-0472">Membrane</keyword>
<dbReference type="Proteomes" id="UP000827092">
    <property type="component" value="Unassembled WGS sequence"/>
</dbReference>
<feature type="transmembrane region" description="Helical" evidence="7">
    <location>
        <begin position="47"/>
        <end position="70"/>
    </location>
</feature>
<dbReference type="PANTHER" id="PTHR11523:SF28">
    <property type="entry name" value="NA_K-ATPASE BETA SUBUNIT ISOFORM 4-RELATED"/>
    <property type="match status" value="1"/>
</dbReference>
<evidence type="ECO:0000256" key="3">
    <source>
        <dbReference type="ARBA" id="ARBA00022692"/>
    </source>
</evidence>
<dbReference type="GO" id="GO:0030007">
    <property type="term" value="P:intracellular potassium ion homeostasis"/>
    <property type="evidence" value="ECO:0007669"/>
    <property type="project" value="TreeGrafter"/>
</dbReference>